<comment type="caution">
    <text evidence="1">The sequence shown here is derived from an EMBL/GenBank/DDBJ whole genome shotgun (WGS) entry which is preliminary data.</text>
</comment>
<dbReference type="Proteomes" id="UP001062846">
    <property type="component" value="Chromosome 1"/>
</dbReference>
<gene>
    <name evidence="1" type="ORF">RHMOL_Rhmol01G0309900</name>
</gene>
<proteinExistence type="predicted"/>
<reference evidence="1" key="1">
    <citation type="submission" date="2022-02" db="EMBL/GenBank/DDBJ databases">
        <title>Plant Genome Project.</title>
        <authorList>
            <person name="Zhang R.-G."/>
        </authorList>
    </citation>
    <scope>NUCLEOTIDE SEQUENCE</scope>
    <source>
        <strain evidence="1">AT1</strain>
    </source>
</reference>
<sequence>MDCFKIATVDEEYDEDGAVPRPSAASKVSWVSRSLSVASSSRRSESARDFTDSLEFFTQPRANNLRVFTFGELKAATRGFSRGMMIGEGGFGCVYRGVVRVSDVDDSNCSGSNMDVAVKQLNRNGFQARLLFPAPLSIIQGHKEWINEVNFLGVVKHPNLVKLVGYCAEDDERGIQRLLVYELMHNKSLEDHLFIREVSPLSWMERLRIAQDAARGLAHLHEEKDFQIIFRDLKTSNILLDENFNAKLSDFGLARQGPAAGLSHISTTSVVGTAGYAAPEYIQTGRLTAKSDVWSFGVVLYELITGRRAVEKNMPRNEQKLLDWVRPYVSDSRKFHLIVDPRLESQYCIKSAQKLASLANKCLAKNAKSRPKMSELVEMLGKIISETSPENDSAPQHATATQDKKEETEKSIRKFNWKNWTLR</sequence>
<name>A0ACC0Q814_RHOML</name>
<protein>
    <submittedName>
        <fullName evidence="1">Uncharacterized protein</fullName>
    </submittedName>
</protein>
<keyword evidence="2" id="KW-1185">Reference proteome</keyword>
<accession>A0ACC0Q814</accession>
<evidence type="ECO:0000313" key="2">
    <source>
        <dbReference type="Proteomes" id="UP001062846"/>
    </source>
</evidence>
<dbReference type="EMBL" id="CM046388">
    <property type="protein sequence ID" value="KAI8573880.1"/>
    <property type="molecule type" value="Genomic_DNA"/>
</dbReference>
<evidence type="ECO:0000313" key="1">
    <source>
        <dbReference type="EMBL" id="KAI8573880.1"/>
    </source>
</evidence>
<organism evidence="1 2">
    <name type="scientific">Rhododendron molle</name>
    <name type="common">Chinese azalea</name>
    <name type="synonym">Azalea mollis</name>
    <dbReference type="NCBI Taxonomy" id="49168"/>
    <lineage>
        <taxon>Eukaryota</taxon>
        <taxon>Viridiplantae</taxon>
        <taxon>Streptophyta</taxon>
        <taxon>Embryophyta</taxon>
        <taxon>Tracheophyta</taxon>
        <taxon>Spermatophyta</taxon>
        <taxon>Magnoliopsida</taxon>
        <taxon>eudicotyledons</taxon>
        <taxon>Gunneridae</taxon>
        <taxon>Pentapetalae</taxon>
        <taxon>asterids</taxon>
        <taxon>Ericales</taxon>
        <taxon>Ericaceae</taxon>
        <taxon>Ericoideae</taxon>
        <taxon>Rhodoreae</taxon>
        <taxon>Rhododendron</taxon>
    </lineage>
</organism>